<dbReference type="PANTHER" id="PTHR33223:SF6">
    <property type="entry name" value="CCHC-TYPE DOMAIN-CONTAINING PROTEIN"/>
    <property type="match status" value="1"/>
</dbReference>
<gene>
    <name evidence="1" type="ORF">DAPPUDRAFT_332719</name>
</gene>
<evidence type="ECO:0000313" key="1">
    <source>
        <dbReference type="EMBL" id="EFX65908.1"/>
    </source>
</evidence>
<dbReference type="InParanoid" id="E9HQS8"/>
<organism evidence="1 2">
    <name type="scientific">Daphnia pulex</name>
    <name type="common">Water flea</name>
    <dbReference type="NCBI Taxonomy" id="6669"/>
    <lineage>
        <taxon>Eukaryota</taxon>
        <taxon>Metazoa</taxon>
        <taxon>Ecdysozoa</taxon>
        <taxon>Arthropoda</taxon>
        <taxon>Crustacea</taxon>
        <taxon>Branchiopoda</taxon>
        <taxon>Diplostraca</taxon>
        <taxon>Cladocera</taxon>
        <taxon>Anomopoda</taxon>
        <taxon>Daphniidae</taxon>
        <taxon>Daphnia</taxon>
    </lineage>
</organism>
<dbReference type="EMBL" id="GL732724">
    <property type="protein sequence ID" value="EFX65908.1"/>
    <property type="molecule type" value="Genomic_DNA"/>
</dbReference>
<protein>
    <submittedName>
        <fullName evidence="1">Uncharacterized protein</fullName>
    </submittedName>
</protein>
<dbReference type="PhylomeDB" id="E9HQS8"/>
<name>E9HQS8_DAPPU</name>
<reference evidence="1 2" key="1">
    <citation type="journal article" date="2011" name="Science">
        <title>The ecoresponsive genome of Daphnia pulex.</title>
        <authorList>
            <person name="Colbourne J.K."/>
            <person name="Pfrender M.E."/>
            <person name="Gilbert D."/>
            <person name="Thomas W.K."/>
            <person name="Tucker A."/>
            <person name="Oakley T.H."/>
            <person name="Tokishita S."/>
            <person name="Aerts A."/>
            <person name="Arnold G.J."/>
            <person name="Basu M.K."/>
            <person name="Bauer D.J."/>
            <person name="Caceres C.E."/>
            <person name="Carmel L."/>
            <person name="Casola C."/>
            <person name="Choi J.H."/>
            <person name="Detter J.C."/>
            <person name="Dong Q."/>
            <person name="Dusheyko S."/>
            <person name="Eads B.D."/>
            <person name="Frohlich T."/>
            <person name="Geiler-Samerotte K.A."/>
            <person name="Gerlach D."/>
            <person name="Hatcher P."/>
            <person name="Jogdeo S."/>
            <person name="Krijgsveld J."/>
            <person name="Kriventseva E.V."/>
            <person name="Kultz D."/>
            <person name="Laforsch C."/>
            <person name="Lindquist E."/>
            <person name="Lopez J."/>
            <person name="Manak J.R."/>
            <person name="Muller J."/>
            <person name="Pangilinan J."/>
            <person name="Patwardhan R.P."/>
            <person name="Pitluck S."/>
            <person name="Pritham E.J."/>
            <person name="Rechtsteiner A."/>
            <person name="Rho M."/>
            <person name="Rogozin I.B."/>
            <person name="Sakarya O."/>
            <person name="Salamov A."/>
            <person name="Schaack S."/>
            <person name="Shapiro H."/>
            <person name="Shiga Y."/>
            <person name="Skalitzky C."/>
            <person name="Smith Z."/>
            <person name="Souvorov A."/>
            <person name="Sung W."/>
            <person name="Tang Z."/>
            <person name="Tsuchiya D."/>
            <person name="Tu H."/>
            <person name="Vos H."/>
            <person name="Wang M."/>
            <person name="Wolf Y.I."/>
            <person name="Yamagata H."/>
            <person name="Yamada T."/>
            <person name="Ye Y."/>
            <person name="Shaw J.R."/>
            <person name="Andrews J."/>
            <person name="Crease T.J."/>
            <person name="Tang H."/>
            <person name="Lucas S.M."/>
            <person name="Robertson H.M."/>
            <person name="Bork P."/>
            <person name="Koonin E.V."/>
            <person name="Zdobnov E.M."/>
            <person name="Grigoriev I.V."/>
            <person name="Lynch M."/>
            <person name="Boore J.L."/>
        </authorList>
    </citation>
    <scope>NUCLEOTIDE SEQUENCE [LARGE SCALE GENOMIC DNA]</scope>
</reference>
<accession>E9HQS8</accession>
<keyword evidence="2" id="KW-1185">Reference proteome</keyword>
<dbReference type="HOGENOM" id="CLU_1379384_0_0_1"/>
<dbReference type="Proteomes" id="UP000000305">
    <property type="component" value="Unassembled WGS sequence"/>
</dbReference>
<dbReference type="KEGG" id="dpx:DAPPUDRAFT_332719"/>
<proteinExistence type="predicted"/>
<dbReference type="OrthoDB" id="10526364at2759"/>
<dbReference type="AlphaFoldDB" id="E9HQS8"/>
<dbReference type="PANTHER" id="PTHR33223">
    <property type="entry name" value="CCHC-TYPE DOMAIN-CONTAINING PROTEIN"/>
    <property type="match status" value="1"/>
</dbReference>
<evidence type="ECO:0000313" key="2">
    <source>
        <dbReference type="Proteomes" id="UP000000305"/>
    </source>
</evidence>
<sequence>MASQSPYEVLYRYLRGKGASREDAASEAKAALGPPKATPAPCVVPPPVAVDQPVDCPAVSTQSYYNSQKLLQNRQQQTIALLAQVPAFSGTGSGKFEDWIQHFELVVNTVDFEEGRKIKLLGSTLFGAAGDCITTFLLNYPKEAQSFVEVKQNLPERFHGGVNRKMYSLRTVFVTRESPSEIMHVGCRNSIRLPIRQK</sequence>